<dbReference type="InterPro" id="IPR045079">
    <property type="entry name" value="Oxoprolinase-like"/>
</dbReference>
<dbReference type="Pfam" id="PF19278">
    <property type="entry name" value="Hydant_A_C"/>
    <property type="match status" value="1"/>
</dbReference>
<evidence type="ECO:0000313" key="5">
    <source>
        <dbReference type="Proteomes" id="UP001265550"/>
    </source>
</evidence>
<protein>
    <submittedName>
        <fullName evidence="4">N-methylhydantoinase A</fullName>
        <ecNumber evidence="4">3.5.2.14</ecNumber>
    </submittedName>
</protein>
<name>A0ABU1VGN7_9BURK</name>
<comment type="caution">
    <text evidence="4">The sequence shown here is derived from an EMBL/GenBank/DDBJ whole genome shotgun (WGS) entry which is preliminary data.</text>
</comment>
<evidence type="ECO:0000259" key="3">
    <source>
        <dbReference type="Pfam" id="PF19278"/>
    </source>
</evidence>
<proteinExistence type="predicted"/>
<accession>A0ABU1VGN7</accession>
<reference evidence="4 5" key="1">
    <citation type="submission" date="2023-07" db="EMBL/GenBank/DDBJ databases">
        <title>Sorghum-associated microbial communities from plants grown in Nebraska, USA.</title>
        <authorList>
            <person name="Schachtman D."/>
        </authorList>
    </citation>
    <scope>NUCLEOTIDE SEQUENCE [LARGE SCALE GENOMIC DNA]</scope>
    <source>
        <strain evidence="4 5">BE240</strain>
    </source>
</reference>
<sequence length="698" mass="74997">MSNTNLTPHDARLRVAVDIGGTFTDMAAFDEVTGQLLFGKALSTHGQLVNGIQATLDSADIDLRDGHLFLHGSTIAINTLLERNGAKTALLITEGFRDIYEIGRVNRPDAYNLFFNKHEPLVKRSLRYEVAERLRADGSTHKALNEDAVRELARELGGKDIEAVAVLLLHSYRNPAHEQRVKQILQEELPKAFVCASHELSQEYREFERVSTAVANAYVGPRVSAYLGELEEHLGNKGFEGDFYVVQSTGGLFPSEHARRDCVRMLESGPAAGVIGAQAICAQLGMGDAIAFDMGGTTAKAGVISEGRPLTTGSALIGGYERALPIQIPMMDIHEVGTGGGSIARVETGNALRVGPQSAGSIPGPVAYGRGGTEPTVTDANLLLGRLDADHFLGGELKLDLAGTQRQMEERVAKPLGLDATAAADGILRIAVTQMSHAVKAVTTERGLDAGSFTMVVYGGAGPLHASAIAREIGIRKVLIPYAPGYFSAYGMLFSDLRYDYVRSVFRKLNDVSFDEIEALYKGMEDEGRAALAASGITPDGIVIERAADMRYVGQEHAVTVDLPAAFFESKDRAAIKNHFDQVHKVRYGTSAPKEAADLVSLRVTVLGTMKKPPRHHVDEGAAQPEAAALRGTKPVYFRSSGWADTPVYKRDLLRAGNLIPGPALIEEHASTTVVQPGDELRVDGLGNLQIAIGSDRS</sequence>
<dbReference type="InterPro" id="IPR002821">
    <property type="entry name" value="Hydantoinase_A"/>
</dbReference>
<keyword evidence="4" id="KW-0378">Hydrolase</keyword>
<dbReference type="RefSeq" id="WP_204735422.1">
    <property type="nucleotide sequence ID" value="NZ_JAVDWE010000015.1"/>
</dbReference>
<dbReference type="Pfam" id="PF01968">
    <property type="entry name" value="Hydantoinase_A"/>
    <property type="match status" value="1"/>
</dbReference>
<dbReference type="EMBL" id="JAVDWE010000015">
    <property type="protein sequence ID" value="MDR7096639.1"/>
    <property type="molecule type" value="Genomic_DNA"/>
</dbReference>
<dbReference type="InterPro" id="IPR049517">
    <property type="entry name" value="ACX-like_C"/>
</dbReference>
<gene>
    <name evidence="4" type="ORF">J2X09_004396</name>
</gene>
<dbReference type="InterPro" id="IPR008040">
    <property type="entry name" value="Hydant_A_N"/>
</dbReference>
<dbReference type="Proteomes" id="UP001265550">
    <property type="component" value="Unassembled WGS sequence"/>
</dbReference>
<evidence type="ECO:0000259" key="2">
    <source>
        <dbReference type="Pfam" id="PF05378"/>
    </source>
</evidence>
<dbReference type="PANTHER" id="PTHR11365:SF23">
    <property type="entry name" value="HYPOTHETICAL 5-OXOPROLINASE (EUROFUNG)-RELATED"/>
    <property type="match status" value="1"/>
</dbReference>
<feature type="domain" description="Hydantoinase A/oxoprolinase" evidence="1">
    <location>
        <begin position="209"/>
        <end position="500"/>
    </location>
</feature>
<dbReference type="GO" id="GO:0047423">
    <property type="term" value="F:N-methylhydantoinase (ATP-hydrolyzing) activity"/>
    <property type="evidence" value="ECO:0007669"/>
    <property type="project" value="UniProtKB-EC"/>
</dbReference>
<evidence type="ECO:0000259" key="1">
    <source>
        <dbReference type="Pfam" id="PF01968"/>
    </source>
</evidence>
<feature type="domain" description="Hydantoinase/oxoprolinase N-terminal" evidence="2">
    <location>
        <begin position="14"/>
        <end position="188"/>
    </location>
</feature>
<dbReference type="PANTHER" id="PTHR11365">
    <property type="entry name" value="5-OXOPROLINASE RELATED"/>
    <property type="match status" value="1"/>
</dbReference>
<dbReference type="EC" id="3.5.2.14" evidence="4"/>
<evidence type="ECO:0000313" key="4">
    <source>
        <dbReference type="EMBL" id="MDR7096639.1"/>
    </source>
</evidence>
<dbReference type="Pfam" id="PF05378">
    <property type="entry name" value="Hydant_A_N"/>
    <property type="match status" value="1"/>
</dbReference>
<organism evidence="4 5">
    <name type="scientific">Hydrogenophaga laconesensis</name>
    <dbReference type="NCBI Taxonomy" id="1805971"/>
    <lineage>
        <taxon>Bacteria</taxon>
        <taxon>Pseudomonadati</taxon>
        <taxon>Pseudomonadota</taxon>
        <taxon>Betaproteobacteria</taxon>
        <taxon>Burkholderiales</taxon>
        <taxon>Comamonadaceae</taxon>
        <taxon>Hydrogenophaga</taxon>
    </lineage>
</organism>
<feature type="domain" description="Acetophenone carboxylase-like C-terminal" evidence="3">
    <location>
        <begin position="515"/>
        <end position="685"/>
    </location>
</feature>
<keyword evidence="5" id="KW-1185">Reference proteome</keyword>